<name>A0A820PM89_9BILA</name>
<evidence type="ECO:0000313" key="1">
    <source>
        <dbReference type="EMBL" id="CAF4408600.1"/>
    </source>
</evidence>
<evidence type="ECO:0000313" key="2">
    <source>
        <dbReference type="Proteomes" id="UP000663881"/>
    </source>
</evidence>
<reference evidence="1" key="1">
    <citation type="submission" date="2021-02" db="EMBL/GenBank/DDBJ databases">
        <authorList>
            <person name="Nowell W R."/>
        </authorList>
    </citation>
    <scope>NUCLEOTIDE SEQUENCE</scope>
</reference>
<comment type="caution">
    <text evidence="1">The sequence shown here is derived from an EMBL/GenBank/DDBJ whole genome shotgun (WGS) entry which is preliminary data.</text>
</comment>
<dbReference type="SUPFAM" id="SSF63829">
    <property type="entry name" value="Calcium-dependent phosphotriesterase"/>
    <property type="match status" value="1"/>
</dbReference>
<dbReference type="Proteomes" id="UP000663881">
    <property type="component" value="Unassembled WGS sequence"/>
</dbReference>
<accession>A0A820PM89</accession>
<feature type="non-terminal residue" evidence="1">
    <location>
        <position position="1"/>
    </location>
</feature>
<sequence length="88" mass="10159">MDKHGFLYVSDIMKDEVRRWRMSEYNEGIIVAGGNGEGDQLNHPTFMFVDEDQTVYVSDWENKHAENHRVVRWCEGKEEGEIIVGGNG</sequence>
<evidence type="ECO:0008006" key="3">
    <source>
        <dbReference type="Google" id="ProtNLM"/>
    </source>
</evidence>
<protein>
    <recommendedName>
        <fullName evidence="3">6-bladed beta-propeller</fullName>
    </recommendedName>
</protein>
<dbReference type="AlphaFoldDB" id="A0A820PM89"/>
<gene>
    <name evidence="1" type="ORF">OKA104_LOCUS51812</name>
</gene>
<dbReference type="EMBL" id="CAJOAY010028821">
    <property type="protein sequence ID" value="CAF4408600.1"/>
    <property type="molecule type" value="Genomic_DNA"/>
</dbReference>
<proteinExistence type="predicted"/>
<dbReference type="InterPro" id="IPR011042">
    <property type="entry name" value="6-blade_b-propeller_TolB-like"/>
</dbReference>
<organism evidence="1 2">
    <name type="scientific">Adineta steineri</name>
    <dbReference type="NCBI Taxonomy" id="433720"/>
    <lineage>
        <taxon>Eukaryota</taxon>
        <taxon>Metazoa</taxon>
        <taxon>Spiralia</taxon>
        <taxon>Gnathifera</taxon>
        <taxon>Rotifera</taxon>
        <taxon>Eurotatoria</taxon>
        <taxon>Bdelloidea</taxon>
        <taxon>Adinetida</taxon>
        <taxon>Adinetidae</taxon>
        <taxon>Adineta</taxon>
    </lineage>
</organism>
<dbReference type="Gene3D" id="2.120.10.30">
    <property type="entry name" value="TolB, C-terminal domain"/>
    <property type="match status" value="1"/>
</dbReference>